<dbReference type="AlphaFoldDB" id="A0A1R1DYZ4"/>
<dbReference type="SUPFAM" id="SSF49785">
    <property type="entry name" value="Galactose-binding domain-like"/>
    <property type="match status" value="1"/>
</dbReference>
<sequence>MLMPWLPSTVQAMRFFDRKLSDVLQAAMELKPLTPHLPNGNLDYTAGIVVASSFGDYLSSLTDGDDNTFAAYGLAADLYHTIDFDSSFKVSADAFQIQGRRSFPERIAGISVFGSNDG</sequence>
<gene>
    <name evidence="1" type="ORF">BK138_34400</name>
</gene>
<keyword evidence="2" id="KW-1185">Reference proteome</keyword>
<organism evidence="1 2">
    <name type="scientific">Paenibacillus rhizosphaerae</name>
    <dbReference type="NCBI Taxonomy" id="297318"/>
    <lineage>
        <taxon>Bacteria</taxon>
        <taxon>Bacillati</taxon>
        <taxon>Bacillota</taxon>
        <taxon>Bacilli</taxon>
        <taxon>Bacillales</taxon>
        <taxon>Paenibacillaceae</taxon>
        <taxon>Paenibacillus</taxon>
    </lineage>
</organism>
<dbReference type="InterPro" id="IPR008979">
    <property type="entry name" value="Galactose-bd-like_sf"/>
</dbReference>
<comment type="caution">
    <text evidence="1">The sequence shown here is derived from an EMBL/GenBank/DDBJ whole genome shotgun (WGS) entry which is preliminary data.</text>
</comment>
<reference evidence="1 2" key="1">
    <citation type="submission" date="2016-11" db="EMBL/GenBank/DDBJ databases">
        <title>Paenibacillus species isolates.</title>
        <authorList>
            <person name="Beno S.M."/>
        </authorList>
    </citation>
    <scope>NUCLEOTIDE SEQUENCE [LARGE SCALE GENOMIC DNA]</scope>
    <source>
        <strain evidence="1 2">FSL R5-0378</strain>
    </source>
</reference>
<proteinExistence type="predicted"/>
<protein>
    <submittedName>
        <fullName evidence="1">Uncharacterized protein</fullName>
    </submittedName>
</protein>
<dbReference type="Gene3D" id="2.60.120.260">
    <property type="entry name" value="Galactose-binding domain-like"/>
    <property type="match status" value="1"/>
</dbReference>
<evidence type="ECO:0000313" key="1">
    <source>
        <dbReference type="EMBL" id="OMF44736.1"/>
    </source>
</evidence>
<dbReference type="EMBL" id="MRTP01000025">
    <property type="protein sequence ID" value="OMF44736.1"/>
    <property type="molecule type" value="Genomic_DNA"/>
</dbReference>
<evidence type="ECO:0000313" key="2">
    <source>
        <dbReference type="Proteomes" id="UP000187172"/>
    </source>
</evidence>
<name>A0A1R1DYZ4_9BACL</name>
<dbReference type="Proteomes" id="UP000187172">
    <property type="component" value="Unassembled WGS sequence"/>
</dbReference>
<dbReference type="STRING" id="297318.BK138_34400"/>
<accession>A0A1R1DYZ4</accession>